<organism evidence="2 3">
    <name type="scientific">Volvox africanus</name>
    <dbReference type="NCBI Taxonomy" id="51714"/>
    <lineage>
        <taxon>Eukaryota</taxon>
        <taxon>Viridiplantae</taxon>
        <taxon>Chlorophyta</taxon>
        <taxon>core chlorophytes</taxon>
        <taxon>Chlorophyceae</taxon>
        <taxon>CS clade</taxon>
        <taxon>Chlamydomonadales</taxon>
        <taxon>Volvocaceae</taxon>
        <taxon>Volvox</taxon>
    </lineage>
</organism>
<evidence type="ECO:0000256" key="1">
    <source>
        <dbReference type="SAM" id="MobiDB-lite"/>
    </source>
</evidence>
<feature type="non-terminal residue" evidence="2">
    <location>
        <position position="385"/>
    </location>
</feature>
<dbReference type="GO" id="GO:0000387">
    <property type="term" value="P:spliceosomal snRNP assembly"/>
    <property type="evidence" value="ECO:0007669"/>
    <property type="project" value="TreeGrafter"/>
</dbReference>
<comment type="caution">
    <text evidence="2">The sequence shown here is derived from an EMBL/GenBank/DDBJ whole genome shotgun (WGS) entry which is preliminary data.</text>
</comment>
<proteinExistence type="predicted"/>
<dbReference type="GO" id="GO:0005634">
    <property type="term" value="C:nucleus"/>
    <property type="evidence" value="ECO:0007669"/>
    <property type="project" value="TreeGrafter"/>
</dbReference>
<sequence>GYGSGAASRRSWVPAALLPGCDVCSSGSELVVAVAAPWGHVLLYHVSLTTGKVALTTRLKHHNRPVFTLHAMEVPPDSASSRMAAVLASPVPDVSEPGNGSLEEPAMMALGASMTSPLAPRLRIRLVSSSQDRSLVVVDLDLLDPTAVVQTTDSNSKDFQSRGSSKDSGKQSGASIGLEAGNVVVGDSVGCASPGEMEKGGGPTQDEADAVEARLAVSLAGQGAGGVVPGGADGVKDRWQMSEEDKQQQQEDGPDVGVKCAARKVISPAGLVWGPVLPRGSSVWWRLLGLGGYPHALQVGGRYPGLLAVGCGDRTLRTVGLTSGRMTSRRPQLYYQSSKSQTQPQPEVRLGAHPVANLAAPISAPKAAPVESTTPSVASTTERPT</sequence>
<evidence type="ECO:0000313" key="2">
    <source>
        <dbReference type="EMBL" id="GIL47001.1"/>
    </source>
</evidence>
<dbReference type="Proteomes" id="UP000747399">
    <property type="component" value="Unassembled WGS sequence"/>
</dbReference>
<feature type="region of interest" description="Disordered" evidence="1">
    <location>
        <begin position="327"/>
        <end position="385"/>
    </location>
</feature>
<feature type="compositionally biased region" description="Basic and acidic residues" evidence="1">
    <location>
        <begin position="155"/>
        <end position="169"/>
    </location>
</feature>
<dbReference type="AlphaFoldDB" id="A0A8J4AWE6"/>
<dbReference type="PANTHER" id="PTHR46362">
    <property type="entry name" value="GEM-ASSOCIATED PROTEIN 5"/>
    <property type="match status" value="1"/>
</dbReference>
<dbReference type="GO" id="GO:0032797">
    <property type="term" value="C:SMN complex"/>
    <property type="evidence" value="ECO:0007669"/>
    <property type="project" value="TreeGrafter"/>
</dbReference>
<dbReference type="InterPro" id="IPR052640">
    <property type="entry name" value="Gemin-5"/>
</dbReference>
<reference evidence="2" key="1">
    <citation type="journal article" date="2021" name="Proc. Natl. Acad. Sci. U.S.A.">
        <title>Three genomes in the algal genus Volvox reveal the fate of a haploid sex-determining region after a transition to homothallism.</title>
        <authorList>
            <person name="Yamamoto K."/>
            <person name="Hamaji T."/>
            <person name="Kawai-Toyooka H."/>
            <person name="Matsuzaki R."/>
            <person name="Takahashi F."/>
            <person name="Nishimura Y."/>
            <person name="Kawachi M."/>
            <person name="Noguchi H."/>
            <person name="Minakuchi Y."/>
            <person name="Umen J.G."/>
            <person name="Toyoda A."/>
            <person name="Nozaki H."/>
        </authorList>
    </citation>
    <scope>NUCLEOTIDE SEQUENCE</scope>
    <source>
        <strain evidence="2">NIES-3780</strain>
    </source>
</reference>
<gene>
    <name evidence="2" type="ORF">Vafri_3842</name>
</gene>
<keyword evidence="3" id="KW-1185">Reference proteome</keyword>
<feature type="compositionally biased region" description="Polar residues" evidence="1">
    <location>
        <begin position="371"/>
        <end position="385"/>
    </location>
</feature>
<dbReference type="GO" id="GO:0003730">
    <property type="term" value="F:mRNA 3'-UTR binding"/>
    <property type="evidence" value="ECO:0007669"/>
    <property type="project" value="TreeGrafter"/>
</dbReference>
<feature type="region of interest" description="Disordered" evidence="1">
    <location>
        <begin position="151"/>
        <end position="207"/>
    </location>
</feature>
<accession>A0A8J4AWE6</accession>
<protein>
    <submittedName>
        <fullName evidence="2">Uncharacterized protein</fullName>
    </submittedName>
</protein>
<dbReference type="EMBL" id="BNCO01000004">
    <property type="protein sequence ID" value="GIL47001.1"/>
    <property type="molecule type" value="Genomic_DNA"/>
</dbReference>
<feature type="non-terminal residue" evidence="2">
    <location>
        <position position="1"/>
    </location>
</feature>
<evidence type="ECO:0000313" key="3">
    <source>
        <dbReference type="Proteomes" id="UP000747399"/>
    </source>
</evidence>
<name>A0A8J4AWE6_9CHLO</name>
<feature type="compositionally biased region" description="Polar residues" evidence="1">
    <location>
        <begin position="327"/>
        <end position="345"/>
    </location>
</feature>
<dbReference type="PANTHER" id="PTHR46362:SF1">
    <property type="entry name" value="GEM-ASSOCIATED PROTEIN 5"/>
    <property type="match status" value="1"/>
</dbReference>